<evidence type="ECO:0000313" key="2">
    <source>
        <dbReference type="EMBL" id="EGT52802.1"/>
    </source>
</evidence>
<gene>
    <name evidence="2" type="ORF">CAEBREN_11583</name>
</gene>
<accession>G0N4T8</accession>
<dbReference type="Proteomes" id="UP000008068">
    <property type="component" value="Unassembled WGS sequence"/>
</dbReference>
<dbReference type="EMBL" id="GL379838">
    <property type="protein sequence ID" value="EGT52802.1"/>
    <property type="molecule type" value="Genomic_DNA"/>
</dbReference>
<dbReference type="OrthoDB" id="10065749at2759"/>
<evidence type="ECO:0000313" key="3">
    <source>
        <dbReference type="Proteomes" id="UP000008068"/>
    </source>
</evidence>
<dbReference type="InParanoid" id="G0N4T8"/>
<name>G0N4T8_CAEBE</name>
<keyword evidence="3" id="KW-1185">Reference proteome</keyword>
<dbReference type="InterPro" id="IPR053921">
    <property type="entry name" value="MKRN2OS-like_C"/>
</dbReference>
<organism evidence="3">
    <name type="scientific">Caenorhabditis brenneri</name>
    <name type="common">Nematode worm</name>
    <dbReference type="NCBI Taxonomy" id="135651"/>
    <lineage>
        <taxon>Eukaryota</taxon>
        <taxon>Metazoa</taxon>
        <taxon>Ecdysozoa</taxon>
        <taxon>Nematoda</taxon>
        <taxon>Chromadorea</taxon>
        <taxon>Rhabditida</taxon>
        <taxon>Rhabditina</taxon>
        <taxon>Rhabditomorpha</taxon>
        <taxon>Rhabditoidea</taxon>
        <taxon>Rhabditidae</taxon>
        <taxon>Peloderinae</taxon>
        <taxon>Caenorhabditis</taxon>
    </lineage>
</organism>
<dbReference type="PANTHER" id="PTHR33963:SF2">
    <property type="entry name" value="MKRN2 OPPOSITE STRAND PROTEIN"/>
    <property type="match status" value="1"/>
</dbReference>
<dbReference type="Pfam" id="PF16044">
    <property type="entry name" value="DUF4796_C"/>
    <property type="match status" value="1"/>
</dbReference>
<dbReference type="eggNOG" id="ENOG502R8ZC">
    <property type="taxonomic scope" value="Eukaryota"/>
</dbReference>
<dbReference type="HOGENOM" id="CLU_084023_0_0_1"/>
<dbReference type="OMA" id="YDFVVEF"/>
<reference evidence="3" key="1">
    <citation type="submission" date="2011-07" db="EMBL/GenBank/DDBJ databases">
        <authorList>
            <consortium name="Caenorhabditis brenneri Sequencing and Analysis Consortium"/>
            <person name="Wilson R.K."/>
        </authorList>
    </citation>
    <scope>NUCLEOTIDE SEQUENCE [LARGE SCALE GENOMIC DNA]</scope>
    <source>
        <strain evidence="3">PB2801</strain>
    </source>
</reference>
<feature type="domain" description="MKRN2 opposite strand protein-like C-terminal" evidence="1">
    <location>
        <begin position="46"/>
        <end position="197"/>
    </location>
</feature>
<proteinExistence type="predicted"/>
<protein>
    <recommendedName>
        <fullName evidence="1">MKRN2 opposite strand protein-like C-terminal domain-containing protein</fullName>
    </recommendedName>
</protein>
<evidence type="ECO:0000259" key="1">
    <source>
        <dbReference type="Pfam" id="PF16044"/>
    </source>
</evidence>
<sequence>MKIIVIYHDGCPTSILGVDPPSSTKKCPTCEAKIDFKDQKWSIKPLPSPISETQKETAGCIVVKPSHGNIQSYSFGKDLHIGISDSNGQVYSFWTKGVETQKTTWGNSVVLIDLRPYFFGNLKNLDNCIEFFIETQKMSLRFHKSKYRETTWNCFDFVLEFLKFINFRNYKAVDFSEEFTTKKMQGVVKYITLYNKLLNEN</sequence>
<dbReference type="AlphaFoldDB" id="G0N4T8"/>
<dbReference type="PANTHER" id="PTHR33963">
    <property type="entry name" value="MKRN2 OPPOSITE STRAND PROTEIN"/>
    <property type="match status" value="1"/>
</dbReference>
<dbReference type="InterPro" id="IPR032016">
    <property type="entry name" value="MKRN2OS-like"/>
</dbReference>